<feature type="site" description="Cleavage; by autolysis" evidence="9">
    <location>
        <begin position="189"/>
        <end position="190"/>
    </location>
</feature>
<feature type="binding site" evidence="9">
    <location>
        <position position="398"/>
    </location>
    <ligand>
        <name>substrate</name>
    </ligand>
</feature>
<comment type="pathway">
    <text evidence="9">Amino-acid biosynthesis; L-arginine biosynthesis; L-ornithine and N-acetyl-L-glutamate from L-glutamate and N(2)-acetyl-L-ornithine (cyclic): step 1/1.</text>
</comment>
<comment type="similarity">
    <text evidence="1 9">Belongs to the ArgJ family.</text>
</comment>
<dbReference type="PANTHER" id="PTHR23100:SF0">
    <property type="entry name" value="ARGININE BIOSYNTHESIS BIFUNCTIONAL PROTEIN ARGJ, MITOCHONDRIAL"/>
    <property type="match status" value="1"/>
</dbReference>
<dbReference type="Gene3D" id="3.10.20.340">
    <property type="entry name" value="ArgJ beta chain, C-terminal domain"/>
    <property type="match status" value="1"/>
</dbReference>
<name>A0A3A4NPZ9_ABYX5</name>
<keyword evidence="3 9" id="KW-0055">Arginine biosynthesis</keyword>
<dbReference type="PANTHER" id="PTHR23100">
    <property type="entry name" value="ARGININE BIOSYNTHESIS BIFUNCTIONAL PROTEIN ARGJ"/>
    <property type="match status" value="1"/>
</dbReference>
<dbReference type="GO" id="GO:0006526">
    <property type="term" value="P:L-arginine biosynthetic process"/>
    <property type="evidence" value="ECO:0007669"/>
    <property type="project" value="UniProtKB-UniRule"/>
</dbReference>
<feature type="binding site" evidence="9">
    <location>
        <position position="403"/>
    </location>
    <ligand>
        <name>substrate</name>
    </ligand>
</feature>
<evidence type="ECO:0000256" key="2">
    <source>
        <dbReference type="ARBA" id="ARBA00011475"/>
    </source>
</evidence>
<evidence type="ECO:0000256" key="8">
    <source>
        <dbReference type="ARBA" id="ARBA00049439"/>
    </source>
</evidence>
<dbReference type="Pfam" id="PF01960">
    <property type="entry name" value="ArgJ"/>
    <property type="match status" value="1"/>
</dbReference>
<keyword evidence="9" id="KW-0511">Multifunctional enzyme</keyword>
<comment type="subcellular location">
    <subcellularLocation>
        <location evidence="9">Cytoplasm</location>
    </subcellularLocation>
</comment>
<dbReference type="GO" id="GO:0004042">
    <property type="term" value="F:L-glutamate N-acetyltransferase activity"/>
    <property type="evidence" value="ECO:0007669"/>
    <property type="project" value="UniProtKB-UniRule"/>
</dbReference>
<protein>
    <recommendedName>
        <fullName evidence="9">Arginine biosynthesis bifunctional protein ArgJ</fullName>
    </recommendedName>
    <domain>
        <recommendedName>
            <fullName evidence="9">Glutamate N-acetyltransferase</fullName>
            <ecNumber evidence="9">2.3.1.35</ecNumber>
        </recommendedName>
        <alternativeName>
            <fullName evidence="9">Ornithine acetyltransferase</fullName>
            <shortName evidence="9">OATase</shortName>
        </alternativeName>
        <alternativeName>
            <fullName evidence="9">Ornithine transacetylase</fullName>
        </alternativeName>
    </domain>
    <domain>
        <recommendedName>
            <fullName evidence="9">Amino-acid acetyltransferase</fullName>
            <ecNumber evidence="9">2.3.1.1</ecNumber>
        </recommendedName>
        <alternativeName>
            <fullName evidence="9">N-acetylglutamate synthase</fullName>
            <shortName evidence="9">AGSase</shortName>
        </alternativeName>
    </domain>
    <component>
        <recommendedName>
            <fullName evidence="9">Arginine biosynthesis bifunctional protein ArgJ alpha chain</fullName>
        </recommendedName>
    </component>
    <component>
        <recommendedName>
            <fullName evidence="9">Arginine biosynthesis bifunctional protein ArgJ beta chain</fullName>
        </recommendedName>
    </component>
</protein>
<gene>
    <name evidence="9 10" type="primary">argJ</name>
    <name evidence="10" type="ORF">C4520_16435</name>
</gene>
<keyword evidence="6 9" id="KW-0068">Autocatalytic cleavage</keyword>
<dbReference type="UniPathway" id="UPA00068">
    <property type="reaction ID" value="UER00106"/>
</dbReference>
<feature type="site" description="Involved in the stabilization of negative charge on the oxyanion by the formation of the oxyanion hole" evidence="9">
    <location>
        <position position="116"/>
    </location>
</feature>
<dbReference type="InterPro" id="IPR016117">
    <property type="entry name" value="ArgJ-like_dom_sf"/>
</dbReference>
<dbReference type="AlphaFoldDB" id="A0A3A4NPZ9"/>
<evidence type="ECO:0000256" key="4">
    <source>
        <dbReference type="ARBA" id="ARBA00022605"/>
    </source>
</evidence>
<dbReference type="EC" id="2.3.1.1" evidence="9"/>
<feature type="site" description="Involved in the stabilization of negative charge on the oxyanion by the formation of the oxyanion hole" evidence="9">
    <location>
        <position position="117"/>
    </location>
</feature>
<dbReference type="NCBIfam" id="TIGR00120">
    <property type="entry name" value="ArgJ"/>
    <property type="match status" value="1"/>
</dbReference>
<accession>A0A3A4NPZ9</accession>
<dbReference type="EC" id="2.3.1.35" evidence="9"/>
<dbReference type="FunFam" id="3.10.20.340:FF:000001">
    <property type="entry name" value="Arginine biosynthesis bifunctional protein ArgJ, chloroplastic"/>
    <property type="match status" value="1"/>
</dbReference>
<feature type="chain" id="PRO_5023233031" description="Arginine biosynthesis bifunctional protein ArgJ alpha chain" evidence="9">
    <location>
        <begin position="1"/>
        <end position="189"/>
    </location>
</feature>
<evidence type="ECO:0000313" key="11">
    <source>
        <dbReference type="Proteomes" id="UP000265882"/>
    </source>
</evidence>
<dbReference type="SUPFAM" id="SSF56266">
    <property type="entry name" value="DmpA/ArgJ-like"/>
    <property type="match status" value="1"/>
</dbReference>
<feature type="binding site" evidence="9">
    <location>
        <position position="153"/>
    </location>
    <ligand>
        <name>substrate</name>
    </ligand>
</feature>
<dbReference type="NCBIfam" id="NF003802">
    <property type="entry name" value="PRK05388.1"/>
    <property type="match status" value="1"/>
</dbReference>
<comment type="catalytic activity">
    <reaction evidence="8 9">
        <text>N(2)-acetyl-L-ornithine + L-glutamate = N-acetyl-L-glutamate + L-ornithine</text>
        <dbReference type="Rhea" id="RHEA:15349"/>
        <dbReference type="ChEBI" id="CHEBI:29985"/>
        <dbReference type="ChEBI" id="CHEBI:44337"/>
        <dbReference type="ChEBI" id="CHEBI:46911"/>
        <dbReference type="ChEBI" id="CHEBI:57805"/>
        <dbReference type="EC" id="2.3.1.35"/>
    </reaction>
</comment>
<sequence>MLEFQEVSGGITAPVGFRAGGSHCGIKKNGNPDLALLFSERPAAIAGMFTRNIFKSAAVLYSQRIVRYGVARAVVVNSGNANAATGARGERDAEAMAEAAAESLGISSDQVAVASTGTIGVLLPIDRIKKGIGELSRRLDAAGGEISAQAIMTTDTFPKSIAVTVPLSTGKITIGGMAKGAGMICPDMATMLAFVTTDAAVELSLLSRALREAVETTFNSITVDGDGSTNDTILILANGASGTPAIDRVSDDYRLFCSALEHVCAELAKMLVRDGEGATKLVEVNVGGAERKMDAEKIAKTIANSLLVKTAIFGSDANWGRIMAAAGRAGVALDPGRIEIRLGDLLMFEKGSPVPFDEDRAKRLLSEKEIQLHVNLGMGGESATVYTCDLTYDYIKINASYRT</sequence>
<feature type="chain" id="PRO_5023233033" description="Arginine biosynthesis bifunctional protein ArgJ beta chain" evidence="9">
    <location>
        <begin position="190"/>
        <end position="403"/>
    </location>
</feature>
<evidence type="ECO:0000256" key="9">
    <source>
        <dbReference type="HAMAP-Rule" id="MF_01106"/>
    </source>
</evidence>
<keyword evidence="5 9" id="KW-0808">Transferase</keyword>
<evidence type="ECO:0000256" key="1">
    <source>
        <dbReference type="ARBA" id="ARBA00006774"/>
    </source>
</evidence>
<feature type="active site" description="Nucleophile" evidence="9">
    <location>
        <position position="190"/>
    </location>
</feature>
<keyword evidence="7 9" id="KW-0012">Acyltransferase</keyword>
<dbReference type="GO" id="GO:0006592">
    <property type="term" value="P:ornithine biosynthetic process"/>
    <property type="evidence" value="ECO:0007669"/>
    <property type="project" value="TreeGrafter"/>
</dbReference>
<dbReference type="InterPro" id="IPR002813">
    <property type="entry name" value="Arg_biosynth_ArgJ"/>
</dbReference>
<keyword evidence="4 9" id="KW-0028">Amino-acid biosynthesis</keyword>
<comment type="pathway">
    <text evidence="9">Amino-acid biosynthesis; L-arginine biosynthesis; N(2)-acetyl-L-ornithine from L-glutamate: step 1/4.</text>
</comment>
<feature type="binding site" evidence="9">
    <location>
        <position position="190"/>
    </location>
    <ligand>
        <name>substrate</name>
    </ligand>
</feature>
<comment type="caution">
    <text evidence="10">The sequence shown here is derived from an EMBL/GenBank/DDBJ whole genome shotgun (WGS) entry which is preliminary data.</text>
</comment>
<evidence type="ECO:0000256" key="7">
    <source>
        <dbReference type="ARBA" id="ARBA00023315"/>
    </source>
</evidence>
<dbReference type="GO" id="GO:0005737">
    <property type="term" value="C:cytoplasm"/>
    <property type="evidence" value="ECO:0007669"/>
    <property type="project" value="UniProtKB-SubCell"/>
</dbReference>
<evidence type="ECO:0000256" key="5">
    <source>
        <dbReference type="ARBA" id="ARBA00022679"/>
    </source>
</evidence>
<evidence type="ECO:0000256" key="6">
    <source>
        <dbReference type="ARBA" id="ARBA00022813"/>
    </source>
</evidence>
<dbReference type="HAMAP" id="MF_01106">
    <property type="entry name" value="ArgJ"/>
    <property type="match status" value="1"/>
</dbReference>
<comment type="subunit">
    <text evidence="2 9">Heterotetramer of two alpha and two beta chains.</text>
</comment>
<keyword evidence="9" id="KW-0963">Cytoplasm</keyword>
<feature type="binding site" evidence="9">
    <location>
        <position position="179"/>
    </location>
    <ligand>
        <name>substrate</name>
    </ligand>
</feature>
<dbReference type="EMBL" id="QZKU01000114">
    <property type="protein sequence ID" value="RJP17551.1"/>
    <property type="molecule type" value="Genomic_DNA"/>
</dbReference>
<dbReference type="GO" id="GO:0004358">
    <property type="term" value="F:L-glutamate N-acetyltransferase activity, acting on acetyl-L-ornithine as donor"/>
    <property type="evidence" value="ECO:0007669"/>
    <property type="project" value="UniProtKB-UniRule"/>
</dbReference>
<dbReference type="Gene3D" id="3.60.70.12">
    <property type="entry name" value="L-amino peptidase D-ALA esterase/amidase"/>
    <property type="match status" value="1"/>
</dbReference>
<evidence type="ECO:0000313" key="10">
    <source>
        <dbReference type="EMBL" id="RJP17551.1"/>
    </source>
</evidence>
<feature type="binding site" evidence="9">
    <location>
        <position position="276"/>
    </location>
    <ligand>
        <name>substrate</name>
    </ligand>
</feature>
<dbReference type="CDD" id="cd02152">
    <property type="entry name" value="OAT"/>
    <property type="match status" value="1"/>
</dbReference>
<organism evidence="10 11">
    <name type="scientific">Abyssobacteria bacterium (strain SURF_5)</name>
    <dbReference type="NCBI Taxonomy" id="2093360"/>
    <lineage>
        <taxon>Bacteria</taxon>
        <taxon>Pseudomonadati</taxon>
        <taxon>Candidatus Hydrogenedentota</taxon>
        <taxon>Candidatus Abyssobacteria</taxon>
    </lineage>
</organism>
<reference evidence="10 11" key="1">
    <citation type="journal article" date="2017" name="ISME J.">
        <title>Energy and carbon metabolisms in a deep terrestrial subsurface fluid microbial community.</title>
        <authorList>
            <person name="Momper L."/>
            <person name="Jungbluth S.P."/>
            <person name="Lee M.D."/>
            <person name="Amend J.P."/>
        </authorList>
    </citation>
    <scope>NUCLEOTIDE SEQUENCE [LARGE SCALE GENOMIC DNA]</scope>
    <source>
        <strain evidence="10">SURF_5</strain>
    </source>
</reference>
<dbReference type="Proteomes" id="UP000265882">
    <property type="component" value="Unassembled WGS sequence"/>
</dbReference>
<comment type="catalytic activity">
    <reaction evidence="9">
        <text>L-glutamate + acetyl-CoA = N-acetyl-L-glutamate + CoA + H(+)</text>
        <dbReference type="Rhea" id="RHEA:24292"/>
        <dbReference type="ChEBI" id="CHEBI:15378"/>
        <dbReference type="ChEBI" id="CHEBI:29985"/>
        <dbReference type="ChEBI" id="CHEBI:44337"/>
        <dbReference type="ChEBI" id="CHEBI:57287"/>
        <dbReference type="ChEBI" id="CHEBI:57288"/>
        <dbReference type="EC" id="2.3.1.1"/>
    </reaction>
</comment>
<proteinExistence type="inferred from homology"/>
<dbReference type="InterPro" id="IPR042195">
    <property type="entry name" value="ArgJ_beta_C"/>
</dbReference>
<evidence type="ECO:0000256" key="3">
    <source>
        <dbReference type="ARBA" id="ARBA00022571"/>
    </source>
</evidence>
<dbReference type="FunFam" id="3.60.70.12:FF:000001">
    <property type="entry name" value="Arginine biosynthesis bifunctional protein ArgJ, chloroplastic"/>
    <property type="match status" value="1"/>
</dbReference>
<comment type="function">
    <text evidence="9">Catalyzes two activities which are involved in the cyclic version of arginine biosynthesis: the synthesis of N-acetylglutamate from glutamate and acetyl-CoA as the acetyl donor, and of ornithine by transacetylation between N(2)-acetylornithine and glutamate.</text>
</comment>